<keyword evidence="5" id="KW-1185">Reference proteome</keyword>
<feature type="repeat" description="TPR" evidence="1">
    <location>
        <begin position="433"/>
        <end position="466"/>
    </location>
</feature>
<dbReference type="Proteomes" id="UP000319812">
    <property type="component" value="Unassembled WGS sequence"/>
</dbReference>
<keyword evidence="1" id="KW-0802">TPR repeat</keyword>
<evidence type="ECO:0000259" key="3">
    <source>
        <dbReference type="Pfam" id="PF21197"/>
    </source>
</evidence>
<organism evidence="4 5">
    <name type="scientific">Halomonas halmophila</name>
    <dbReference type="NCBI Taxonomy" id="252"/>
    <lineage>
        <taxon>Bacteria</taxon>
        <taxon>Pseudomonadati</taxon>
        <taxon>Pseudomonadota</taxon>
        <taxon>Gammaproteobacteria</taxon>
        <taxon>Oceanospirillales</taxon>
        <taxon>Halomonadaceae</taxon>
        <taxon>Halomonas</taxon>
    </lineage>
</organism>
<feature type="compositionally biased region" description="Polar residues" evidence="2">
    <location>
        <begin position="533"/>
        <end position="546"/>
    </location>
</feature>
<dbReference type="Pfam" id="PF21197">
    <property type="entry name" value="PgaA_barrel"/>
    <property type="match status" value="1"/>
</dbReference>
<dbReference type="OrthoDB" id="5405060at2"/>
<feature type="domain" description="PgaA membrane beta barrel" evidence="3">
    <location>
        <begin position="523"/>
        <end position="806"/>
    </location>
</feature>
<gene>
    <name evidence="4" type="ORF">HHA01_25030</name>
</gene>
<proteinExistence type="predicted"/>
<dbReference type="NCBIfam" id="TIGR03939">
    <property type="entry name" value="PGA_TPR_OMP"/>
    <property type="match status" value="1"/>
</dbReference>
<evidence type="ECO:0000313" key="4">
    <source>
        <dbReference type="EMBL" id="GED23526.1"/>
    </source>
</evidence>
<protein>
    <recommendedName>
        <fullName evidence="3">PgaA membrane beta barrel domain-containing protein</fullName>
    </recommendedName>
</protein>
<dbReference type="RefSeq" id="WP_141321286.1">
    <property type="nucleotide sequence ID" value="NZ_BJOC01000038.1"/>
</dbReference>
<dbReference type="SMART" id="SM00028">
    <property type="entry name" value="TPR"/>
    <property type="match status" value="3"/>
</dbReference>
<dbReference type="InterPro" id="IPR023870">
    <property type="entry name" value="PGA_export_porin_PgaA"/>
</dbReference>
<accession>A0A4Y4F2F5</accession>
<dbReference type="PROSITE" id="PS50005">
    <property type="entry name" value="TPR"/>
    <property type="match status" value="1"/>
</dbReference>
<dbReference type="InterPro" id="IPR019734">
    <property type="entry name" value="TPR_rpt"/>
</dbReference>
<evidence type="ECO:0000256" key="1">
    <source>
        <dbReference type="PROSITE-ProRule" id="PRU00339"/>
    </source>
</evidence>
<evidence type="ECO:0000256" key="2">
    <source>
        <dbReference type="SAM" id="MobiDB-lite"/>
    </source>
</evidence>
<dbReference type="GO" id="GO:1901515">
    <property type="term" value="F:poly-beta-1,6-N-acetyl-D-glucosamine transmembrane transporter activity"/>
    <property type="evidence" value="ECO:0007669"/>
    <property type="project" value="InterPro"/>
</dbReference>
<name>A0A4Y4F2F5_9GAMM</name>
<sequence>MFRAIGVLVCGVGLQAIDVVHAQEQPLDDRREAWVIKARDGQLSTGIEGLQRLYTETRDARVRQDLIALLIRAERYQDVLDVCPDCRLDSLSPNSLEMLGMAARQTAELDRANAYYQALTERQPDNFQGWLGLTLTRLEMGDIGSVDKLLRRLQEQRGRNQQWLQARLDLAARLDAPIMELQTRHWMVERFPDNIPAIQALYRLAVELGATGAAERFMAEHPEAFNAKDRLWLRYYRARDRLRLAQNANKPELYGPALDIFNDVLAEPDAAPGLVQRAEFDKLLTLVKLRRFPKAEAFAGELEMRYGELPPYLRRARADALSGLGRPDDALAIYQSLVAADPSQAHDASQPLNASLFYAYADLQAYDRAERLLSDWKDHEPAMRWNFTGTRRVDNAGHDQVLQLEMVLEAWRGDLDAAQARLDEFLQWAPANASLWKTQGDFYRWRGWPDKAIEAYERAVQLSAPDNREALRHGVLMARLDRGQWRDTVDTIERHLAEDLPSVNRDSLARDLRERRAGGLSVFGSMGEGTGSGVQSSRDWQYSTRLESPRRDDGGRFFAERIAMFGEYYDQDLRASYNTIGYELPFYPASLSFSAGQGAQLSDEPLLRGKLDLNLGDHWSASFKAEMNASGTPLRALNDGHNADLYEAVLGYHRDEAGAGSLSVSVMDVDDGNLRRSLSASWRETFYRYDEWRVDGAVYAGTSRNDDVQASYFNPHSDASLSAEVTIEHRQPLGYRQSFVQGLTLGSGRYWQEDEGAANTWQIGYQHRWELAPRLNLEYGIRRSRAVYDGDAEFTNVFSLGLDWRFL</sequence>
<evidence type="ECO:0000313" key="5">
    <source>
        <dbReference type="Proteomes" id="UP000319812"/>
    </source>
</evidence>
<dbReference type="Gene3D" id="1.25.40.10">
    <property type="entry name" value="Tetratricopeptide repeat domain"/>
    <property type="match status" value="2"/>
</dbReference>
<dbReference type="AlphaFoldDB" id="A0A4Y4F2F5"/>
<comment type="caution">
    <text evidence="4">The sequence shown here is derived from an EMBL/GenBank/DDBJ whole genome shotgun (WGS) entry which is preliminary data.</text>
</comment>
<reference evidence="4 5" key="1">
    <citation type="submission" date="2019-06" db="EMBL/GenBank/DDBJ databases">
        <title>Whole genome shotgun sequence of Halomonas halmophila NBRC 15537.</title>
        <authorList>
            <person name="Hosoyama A."/>
            <person name="Uohara A."/>
            <person name="Ohji S."/>
            <person name="Ichikawa N."/>
        </authorList>
    </citation>
    <scope>NUCLEOTIDE SEQUENCE [LARGE SCALE GENOMIC DNA]</scope>
    <source>
        <strain evidence="4 5">NBRC 15537</strain>
    </source>
</reference>
<dbReference type="InterPro" id="IPR011990">
    <property type="entry name" value="TPR-like_helical_dom_sf"/>
</dbReference>
<dbReference type="EMBL" id="BJOC01000038">
    <property type="protein sequence ID" value="GED23526.1"/>
    <property type="molecule type" value="Genomic_DNA"/>
</dbReference>
<dbReference type="InterPro" id="IPR049003">
    <property type="entry name" value="PgaA_barrel"/>
</dbReference>
<dbReference type="SUPFAM" id="SSF48452">
    <property type="entry name" value="TPR-like"/>
    <property type="match status" value="1"/>
</dbReference>
<feature type="region of interest" description="Disordered" evidence="2">
    <location>
        <begin position="528"/>
        <end position="547"/>
    </location>
</feature>